<evidence type="ECO:0000256" key="9">
    <source>
        <dbReference type="PROSITE-ProRule" id="PRU00464"/>
    </source>
</evidence>
<evidence type="ECO:0000256" key="1">
    <source>
        <dbReference type="ARBA" id="ARBA00004123"/>
    </source>
</evidence>
<keyword evidence="4" id="KW-0863">Zinc-finger</keyword>
<dbReference type="OrthoDB" id="3512845at2759"/>
<gene>
    <name evidence="12" type="ORF">J437_LFUL002361</name>
</gene>
<sequence length="200" mass="22862">MGTKRSSNDHSPTPPKKSSNHWSQGLLSSMENPSLKVEEDEDLVVIKDKYPKAEVHYLILPKDDISSLRQVKSSHLSLFYKMEKCGKKLISEHPNHKFRLGFHAVPSMARLHLHVISQDFNSPCLKTKRHWNSFTTPYFLPISSAISELESKGEISKMPSHVAESYLTSKLKCHVCSFEPKTMPELKRHLFSHIGKEAKK</sequence>
<keyword evidence="3" id="KW-0227">DNA damage</keyword>
<dbReference type="InterPro" id="IPR036265">
    <property type="entry name" value="HIT-like_sf"/>
</dbReference>
<protein>
    <recommendedName>
        <fullName evidence="11">HIT domain-containing protein</fullName>
    </recommendedName>
</protein>
<accession>A0A8K0K4E0</accession>
<dbReference type="Proteomes" id="UP000792457">
    <property type="component" value="Unassembled WGS sequence"/>
</dbReference>
<evidence type="ECO:0000313" key="13">
    <source>
        <dbReference type="Proteomes" id="UP000792457"/>
    </source>
</evidence>
<name>A0A8K0K4E0_LADFU</name>
<evidence type="ECO:0000256" key="4">
    <source>
        <dbReference type="ARBA" id="ARBA00022771"/>
    </source>
</evidence>
<dbReference type="GO" id="GO:0008270">
    <property type="term" value="F:zinc ion binding"/>
    <property type="evidence" value="ECO:0007669"/>
    <property type="project" value="UniProtKB-KW"/>
</dbReference>
<evidence type="ECO:0000256" key="6">
    <source>
        <dbReference type="ARBA" id="ARBA00023125"/>
    </source>
</evidence>
<dbReference type="GO" id="GO:0030983">
    <property type="term" value="F:mismatched DNA binding"/>
    <property type="evidence" value="ECO:0007669"/>
    <property type="project" value="TreeGrafter"/>
</dbReference>
<dbReference type="Pfam" id="PF11969">
    <property type="entry name" value="DcpS_C"/>
    <property type="match status" value="1"/>
</dbReference>
<dbReference type="GO" id="GO:0003725">
    <property type="term" value="F:double-stranded RNA binding"/>
    <property type="evidence" value="ECO:0007669"/>
    <property type="project" value="TreeGrafter"/>
</dbReference>
<dbReference type="InterPro" id="IPR032566">
    <property type="entry name" value="Znf-C2HE"/>
</dbReference>
<evidence type="ECO:0000256" key="8">
    <source>
        <dbReference type="ARBA" id="ARBA00023242"/>
    </source>
</evidence>
<evidence type="ECO:0000256" key="7">
    <source>
        <dbReference type="ARBA" id="ARBA00023204"/>
    </source>
</evidence>
<dbReference type="PROSITE" id="PS51084">
    <property type="entry name" value="HIT_2"/>
    <property type="match status" value="1"/>
</dbReference>
<keyword evidence="8" id="KW-0539">Nucleus</keyword>
<evidence type="ECO:0000256" key="5">
    <source>
        <dbReference type="ARBA" id="ARBA00022833"/>
    </source>
</evidence>
<dbReference type="FunFam" id="3.30.428.10:FF:000004">
    <property type="entry name" value="aprataxin isoform X2"/>
    <property type="match status" value="1"/>
</dbReference>
<dbReference type="InterPro" id="IPR011146">
    <property type="entry name" value="HIT-like"/>
</dbReference>
<dbReference type="GO" id="GO:0000012">
    <property type="term" value="P:single strand break repair"/>
    <property type="evidence" value="ECO:0007669"/>
    <property type="project" value="TreeGrafter"/>
</dbReference>
<organism evidence="12 13">
    <name type="scientific">Ladona fulva</name>
    <name type="common">Scarce chaser dragonfly</name>
    <name type="synonym">Libellula fulva</name>
    <dbReference type="NCBI Taxonomy" id="123851"/>
    <lineage>
        <taxon>Eukaryota</taxon>
        <taxon>Metazoa</taxon>
        <taxon>Ecdysozoa</taxon>
        <taxon>Arthropoda</taxon>
        <taxon>Hexapoda</taxon>
        <taxon>Insecta</taxon>
        <taxon>Pterygota</taxon>
        <taxon>Palaeoptera</taxon>
        <taxon>Odonata</taxon>
        <taxon>Epiprocta</taxon>
        <taxon>Anisoptera</taxon>
        <taxon>Libelluloidea</taxon>
        <taxon>Libellulidae</taxon>
        <taxon>Ladona</taxon>
    </lineage>
</organism>
<evidence type="ECO:0000256" key="10">
    <source>
        <dbReference type="SAM" id="MobiDB-lite"/>
    </source>
</evidence>
<dbReference type="Gene3D" id="3.30.428.10">
    <property type="entry name" value="HIT-like"/>
    <property type="match status" value="1"/>
</dbReference>
<keyword evidence="2" id="KW-0479">Metal-binding</keyword>
<dbReference type="GO" id="GO:0033699">
    <property type="term" value="F:DNA 5'-adenosine monophosphate hydrolase activity"/>
    <property type="evidence" value="ECO:0007669"/>
    <property type="project" value="TreeGrafter"/>
</dbReference>
<proteinExistence type="predicted"/>
<reference evidence="12" key="1">
    <citation type="submission" date="2013-04" db="EMBL/GenBank/DDBJ databases">
        <authorList>
            <person name="Qu J."/>
            <person name="Murali S.C."/>
            <person name="Bandaranaike D."/>
            <person name="Bellair M."/>
            <person name="Blankenburg K."/>
            <person name="Chao H."/>
            <person name="Dinh H."/>
            <person name="Doddapaneni H."/>
            <person name="Downs B."/>
            <person name="Dugan-Rocha S."/>
            <person name="Elkadiri S."/>
            <person name="Gnanaolivu R.D."/>
            <person name="Hernandez B."/>
            <person name="Javaid M."/>
            <person name="Jayaseelan J.C."/>
            <person name="Lee S."/>
            <person name="Li M."/>
            <person name="Ming W."/>
            <person name="Munidasa M."/>
            <person name="Muniz J."/>
            <person name="Nguyen L."/>
            <person name="Ongeri F."/>
            <person name="Osuji N."/>
            <person name="Pu L.-L."/>
            <person name="Puazo M."/>
            <person name="Qu C."/>
            <person name="Quiroz J."/>
            <person name="Raj R."/>
            <person name="Weissenberger G."/>
            <person name="Xin Y."/>
            <person name="Zou X."/>
            <person name="Han Y."/>
            <person name="Richards S."/>
            <person name="Worley K."/>
            <person name="Muzny D."/>
            <person name="Gibbs R."/>
        </authorList>
    </citation>
    <scope>NUCLEOTIDE SEQUENCE</scope>
    <source>
        <strain evidence="12">Sampled in the wild</strain>
    </source>
</reference>
<evidence type="ECO:0000256" key="3">
    <source>
        <dbReference type="ARBA" id="ARBA00022763"/>
    </source>
</evidence>
<evidence type="ECO:0000313" key="12">
    <source>
        <dbReference type="EMBL" id="KAG8227472.1"/>
    </source>
</evidence>
<feature type="domain" description="HIT" evidence="11">
    <location>
        <begin position="23"/>
        <end position="125"/>
    </location>
</feature>
<dbReference type="InterPro" id="IPR019808">
    <property type="entry name" value="Histidine_triad_CS"/>
</dbReference>
<keyword evidence="5" id="KW-0862">Zinc</keyword>
<keyword evidence="7" id="KW-0234">DNA repair</keyword>
<dbReference type="GO" id="GO:0003697">
    <property type="term" value="F:single-stranded DNA binding"/>
    <property type="evidence" value="ECO:0007669"/>
    <property type="project" value="TreeGrafter"/>
</dbReference>
<dbReference type="PROSITE" id="PS00892">
    <property type="entry name" value="HIT_1"/>
    <property type="match status" value="1"/>
</dbReference>
<dbReference type="EMBL" id="KZ308325">
    <property type="protein sequence ID" value="KAG8227472.1"/>
    <property type="molecule type" value="Genomic_DNA"/>
</dbReference>
<keyword evidence="6" id="KW-0238">DNA-binding</keyword>
<feature type="region of interest" description="Disordered" evidence="10">
    <location>
        <begin position="1"/>
        <end position="34"/>
    </location>
</feature>
<keyword evidence="13" id="KW-1185">Reference proteome</keyword>
<dbReference type="SUPFAM" id="SSF54197">
    <property type="entry name" value="HIT-like"/>
    <property type="match status" value="1"/>
</dbReference>
<reference evidence="12" key="2">
    <citation type="submission" date="2017-10" db="EMBL/GenBank/DDBJ databases">
        <title>Ladona fulva Genome sequencing and assembly.</title>
        <authorList>
            <person name="Murali S."/>
            <person name="Richards S."/>
            <person name="Bandaranaike D."/>
            <person name="Bellair M."/>
            <person name="Blankenburg K."/>
            <person name="Chao H."/>
            <person name="Dinh H."/>
            <person name="Doddapaneni H."/>
            <person name="Dugan-Rocha S."/>
            <person name="Elkadiri S."/>
            <person name="Gnanaolivu R."/>
            <person name="Hernandez B."/>
            <person name="Skinner E."/>
            <person name="Javaid M."/>
            <person name="Lee S."/>
            <person name="Li M."/>
            <person name="Ming W."/>
            <person name="Munidasa M."/>
            <person name="Muniz J."/>
            <person name="Nguyen L."/>
            <person name="Hughes D."/>
            <person name="Osuji N."/>
            <person name="Pu L.-L."/>
            <person name="Puazo M."/>
            <person name="Qu C."/>
            <person name="Quiroz J."/>
            <person name="Raj R."/>
            <person name="Weissenberger G."/>
            <person name="Xin Y."/>
            <person name="Zou X."/>
            <person name="Han Y."/>
            <person name="Worley K."/>
            <person name="Muzny D."/>
            <person name="Gibbs R."/>
        </authorList>
    </citation>
    <scope>NUCLEOTIDE SEQUENCE</scope>
    <source>
        <strain evidence="12">Sampled in the wild</strain>
    </source>
</reference>
<evidence type="ECO:0000259" key="11">
    <source>
        <dbReference type="PROSITE" id="PS51084"/>
    </source>
</evidence>
<evidence type="ECO:0000256" key="2">
    <source>
        <dbReference type="ARBA" id="ARBA00022723"/>
    </source>
</evidence>
<dbReference type="Pfam" id="PF16278">
    <property type="entry name" value="zf-C2HE"/>
    <property type="match status" value="1"/>
</dbReference>
<comment type="caution">
    <text evidence="9">Lacks conserved residue(s) required for the propagation of feature annotation.</text>
</comment>
<comment type="caution">
    <text evidence="12">The sequence shown here is derived from an EMBL/GenBank/DDBJ whole genome shotgun (WGS) entry which is preliminary data.</text>
</comment>
<dbReference type="GO" id="GO:1990165">
    <property type="term" value="F:single-strand break-containing DNA binding"/>
    <property type="evidence" value="ECO:0007669"/>
    <property type="project" value="TreeGrafter"/>
</dbReference>
<dbReference type="PANTHER" id="PTHR12486">
    <property type="entry name" value="APRATAXIN-RELATED"/>
    <property type="match status" value="1"/>
</dbReference>
<dbReference type="AlphaFoldDB" id="A0A8K0K4E0"/>
<dbReference type="PANTHER" id="PTHR12486:SF4">
    <property type="entry name" value="APRATAXIN"/>
    <property type="match status" value="1"/>
</dbReference>
<feature type="compositionally biased region" description="Polar residues" evidence="10">
    <location>
        <begin position="16"/>
        <end position="32"/>
    </location>
</feature>
<comment type="subcellular location">
    <subcellularLocation>
        <location evidence="1">Nucleus</location>
    </subcellularLocation>
</comment>
<dbReference type="GO" id="GO:0005634">
    <property type="term" value="C:nucleus"/>
    <property type="evidence" value="ECO:0007669"/>
    <property type="project" value="UniProtKB-SubCell"/>
</dbReference>